<dbReference type="OrthoDB" id="2190159at2759"/>
<evidence type="ECO:0000256" key="1">
    <source>
        <dbReference type="SAM" id="MobiDB-lite"/>
    </source>
</evidence>
<organism evidence="2 3">
    <name type="scientific">Kwoniella heveanensis BCC8398</name>
    <dbReference type="NCBI Taxonomy" id="1296120"/>
    <lineage>
        <taxon>Eukaryota</taxon>
        <taxon>Fungi</taxon>
        <taxon>Dikarya</taxon>
        <taxon>Basidiomycota</taxon>
        <taxon>Agaricomycotina</taxon>
        <taxon>Tremellomycetes</taxon>
        <taxon>Tremellales</taxon>
        <taxon>Cryptococcaceae</taxon>
        <taxon>Kwoniella</taxon>
    </lineage>
</organism>
<dbReference type="Proteomes" id="UP000092666">
    <property type="component" value="Unassembled WGS sequence"/>
</dbReference>
<feature type="compositionally biased region" description="Polar residues" evidence="1">
    <location>
        <begin position="1"/>
        <end position="12"/>
    </location>
</feature>
<keyword evidence="3" id="KW-1185">Reference proteome</keyword>
<evidence type="ECO:0000313" key="3">
    <source>
        <dbReference type="Proteomes" id="UP000092666"/>
    </source>
</evidence>
<dbReference type="AlphaFoldDB" id="A0A1B9H1V8"/>
<gene>
    <name evidence="2" type="ORF">I316_01169</name>
</gene>
<reference evidence="3" key="2">
    <citation type="submission" date="2013-12" db="EMBL/GenBank/DDBJ databases">
        <title>Evolution of pathogenesis and genome organization in the Tremellales.</title>
        <authorList>
            <person name="Cuomo C."/>
            <person name="Litvintseva A."/>
            <person name="Heitman J."/>
            <person name="Chen Y."/>
            <person name="Sun S."/>
            <person name="Springer D."/>
            <person name="Dromer F."/>
            <person name="Young S."/>
            <person name="Zeng Q."/>
            <person name="Chapman S."/>
            <person name="Gujja S."/>
            <person name="Saif S."/>
            <person name="Birren B."/>
        </authorList>
    </citation>
    <scope>NUCLEOTIDE SEQUENCE [LARGE SCALE GENOMIC DNA]</scope>
    <source>
        <strain evidence="3">BCC8398</strain>
    </source>
</reference>
<accession>A0A1B9H1V8</accession>
<name>A0A1B9H1V8_9TREE</name>
<proteinExistence type="predicted"/>
<protein>
    <submittedName>
        <fullName evidence="2">Uncharacterized protein</fullName>
    </submittedName>
</protein>
<dbReference type="EMBL" id="KI669493">
    <property type="protein sequence ID" value="OCF37261.1"/>
    <property type="molecule type" value="Genomic_DNA"/>
</dbReference>
<feature type="region of interest" description="Disordered" evidence="1">
    <location>
        <begin position="123"/>
        <end position="146"/>
    </location>
</feature>
<sequence>MSTSDPSSTTPINHPLAAFATPLSPAETQPGTPTIEVGASPNVPLIRNHHETNNDNNSPTDEGKFSVIRSRPGNGNGREPVQPGASNRKFGGEYGEPGGFQDWEEEYERQKLKGWETKVNEDLQGWRGGHGTPRSAYPRQALPPKSYYNQPITGTIGRHLPKEIVRIERDWSGGEVCQ</sequence>
<dbReference type="STRING" id="1296120.A0A1B9H1V8"/>
<feature type="region of interest" description="Disordered" evidence="1">
    <location>
        <begin position="1"/>
        <end position="101"/>
    </location>
</feature>
<evidence type="ECO:0000313" key="2">
    <source>
        <dbReference type="EMBL" id="OCF37261.1"/>
    </source>
</evidence>
<reference evidence="2 3" key="1">
    <citation type="submission" date="2013-07" db="EMBL/GenBank/DDBJ databases">
        <title>The Genome Sequence of Cryptococcus heveanensis BCC8398.</title>
        <authorList>
            <consortium name="The Broad Institute Genome Sequencing Platform"/>
            <person name="Cuomo C."/>
            <person name="Litvintseva A."/>
            <person name="Chen Y."/>
            <person name="Heitman J."/>
            <person name="Sun S."/>
            <person name="Springer D."/>
            <person name="Dromer F."/>
            <person name="Young S.K."/>
            <person name="Zeng Q."/>
            <person name="Gargeya S."/>
            <person name="Fitzgerald M."/>
            <person name="Abouelleil A."/>
            <person name="Alvarado L."/>
            <person name="Berlin A.M."/>
            <person name="Chapman S.B."/>
            <person name="Dewar J."/>
            <person name="Goldberg J."/>
            <person name="Griggs A."/>
            <person name="Gujja S."/>
            <person name="Hansen M."/>
            <person name="Howarth C."/>
            <person name="Imamovic A."/>
            <person name="Larimer J."/>
            <person name="McCowan C."/>
            <person name="Murphy C."/>
            <person name="Pearson M."/>
            <person name="Priest M."/>
            <person name="Roberts A."/>
            <person name="Saif S."/>
            <person name="Shea T."/>
            <person name="Sykes S."/>
            <person name="Wortman J."/>
            <person name="Nusbaum C."/>
            <person name="Birren B."/>
        </authorList>
    </citation>
    <scope>NUCLEOTIDE SEQUENCE [LARGE SCALE GENOMIC DNA]</scope>
    <source>
        <strain evidence="2 3">BCC8398</strain>
    </source>
</reference>